<comment type="caution">
    <text evidence="1">The sequence shown here is derived from an EMBL/GenBank/DDBJ whole genome shotgun (WGS) entry which is preliminary data.</text>
</comment>
<organism evidence="1 2">
    <name type="scientific">Seohaeicola zhoushanensis</name>
    <dbReference type="NCBI Taxonomy" id="1569283"/>
    <lineage>
        <taxon>Bacteria</taxon>
        <taxon>Pseudomonadati</taxon>
        <taxon>Pseudomonadota</taxon>
        <taxon>Alphaproteobacteria</taxon>
        <taxon>Rhodobacterales</taxon>
        <taxon>Roseobacteraceae</taxon>
        <taxon>Seohaeicola</taxon>
    </lineage>
</organism>
<dbReference type="EMBL" id="BNCJ01000002">
    <property type="protein sequence ID" value="GHF39757.1"/>
    <property type="molecule type" value="Genomic_DNA"/>
</dbReference>
<proteinExistence type="predicted"/>
<keyword evidence="2" id="KW-1185">Reference proteome</keyword>
<dbReference type="AlphaFoldDB" id="A0A8J3GUM3"/>
<protein>
    <submittedName>
        <fullName evidence="1">Uncharacterized protein</fullName>
    </submittedName>
</protein>
<reference evidence="1" key="1">
    <citation type="journal article" date="2014" name="Int. J. Syst. Evol. Microbiol.">
        <title>Complete genome sequence of Corynebacterium casei LMG S-19264T (=DSM 44701T), isolated from a smear-ripened cheese.</title>
        <authorList>
            <consortium name="US DOE Joint Genome Institute (JGI-PGF)"/>
            <person name="Walter F."/>
            <person name="Albersmeier A."/>
            <person name="Kalinowski J."/>
            <person name="Ruckert C."/>
        </authorList>
    </citation>
    <scope>NUCLEOTIDE SEQUENCE</scope>
    <source>
        <strain evidence="1">KCTC 42650</strain>
    </source>
</reference>
<sequence length="182" mass="19073">MQSLPGIATPLEDVAAWQRQRGELPARDRLTPDLLALAQNGATILIGAQLGGRPTVGFGVCCRALPDGQLRILLSRSGNANVLAAIAEGSRVAATFTGAPSHRAFQVKAERAVIGAATQDDRPEAERQAQLFCDGLTEIGFTRDLAAGWLALDLGDLAAIELLPERVFTQTPGPGAGAELPR</sequence>
<evidence type="ECO:0000313" key="1">
    <source>
        <dbReference type="EMBL" id="GHF39757.1"/>
    </source>
</evidence>
<evidence type="ECO:0000313" key="2">
    <source>
        <dbReference type="Proteomes" id="UP000626220"/>
    </source>
</evidence>
<dbReference type="RefSeq" id="WP_189678864.1">
    <property type="nucleotide sequence ID" value="NZ_BNCJ01000002.1"/>
</dbReference>
<reference evidence="1" key="2">
    <citation type="submission" date="2020-09" db="EMBL/GenBank/DDBJ databases">
        <authorList>
            <person name="Sun Q."/>
            <person name="Kim S."/>
        </authorList>
    </citation>
    <scope>NUCLEOTIDE SEQUENCE</scope>
    <source>
        <strain evidence="1">KCTC 42650</strain>
    </source>
</reference>
<accession>A0A8J3GUM3</accession>
<dbReference type="Proteomes" id="UP000626220">
    <property type="component" value="Unassembled WGS sequence"/>
</dbReference>
<gene>
    <name evidence="1" type="ORF">GCM10017056_09090</name>
</gene>
<name>A0A8J3GUM3_9RHOB</name>